<dbReference type="SUPFAM" id="SSF88659">
    <property type="entry name" value="Sigma3 and sigma4 domains of RNA polymerase sigma factors"/>
    <property type="match status" value="1"/>
</dbReference>
<protein>
    <recommendedName>
        <fullName evidence="6">RNA polymerase sigma factor</fullName>
    </recommendedName>
</protein>
<keyword evidence="2 6" id="KW-0805">Transcription regulation</keyword>
<dbReference type="Gene3D" id="1.10.1740.10">
    <property type="match status" value="1"/>
</dbReference>
<keyword evidence="10" id="KW-1185">Reference proteome</keyword>
<dbReference type="InterPro" id="IPR014284">
    <property type="entry name" value="RNA_pol_sigma-70_dom"/>
</dbReference>
<feature type="domain" description="RNA polymerase sigma factor 70 region 4 type 2" evidence="8">
    <location>
        <begin position="122"/>
        <end position="173"/>
    </location>
</feature>
<evidence type="ECO:0000256" key="5">
    <source>
        <dbReference type="ARBA" id="ARBA00023163"/>
    </source>
</evidence>
<evidence type="ECO:0000256" key="1">
    <source>
        <dbReference type="ARBA" id="ARBA00010641"/>
    </source>
</evidence>
<dbReference type="Gene3D" id="1.10.10.10">
    <property type="entry name" value="Winged helix-like DNA-binding domain superfamily/Winged helix DNA-binding domain"/>
    <property type="match status" value="1"/>
</dbReference>
<comment type="similarity">
    <text evidence="1 6">Belongs to the sigma-70 factor family. ECF subfamily.</text>
</comment>
<reference evidence="9 10" key="1">
    <citation type="submission" date="2022-04" db="EMBL/GenBank/DDBJ databases">
        <title>Gracilibacillus sp. isolated from saltern.</title>
        <authorList>
            <person name="Won M."/>
            <person name="Lee C.-M."/>
            <person name="Woen H.-Y."/>
            <person name="Kwon S.-W."/>
        </authorList>
    </citation>
    <scope>NUCLEOTIDE SEQUENCE [LARGE SCALE GENOMIC DNA]</scope>
    <source>
        <strain evidence="9 10">SSWR10-1</strain>
    </source>
</reference>
<dbReference type="InterPro" id="IPR007627">
    <property type="entry name" value="RNA_pol_sigma70_r2"/>
</dbReference>
<organism evidence="9 10">
    <name type="scientific">Gracilibacillus caseinilyticus</name>
    <dbReference type="NCBI Taxonomy" id="2932256"/>
    <lineage>
        <taxon>Bacteria</taxon>
        <taxon>Bacillati</taxon>
        <taxon>Bacillota</taxon>
        <taxon>Bacilli</taxon>
        <taxon>Bacillales</taxon>
        <taxon>Bacillaceae</taxon>
        <taxon>Gracilibacillus</taxon>
    </lineage>
</organism>
<dbReference type="CDD" id="cd06171">
    <property type="entry name" value="Sigma70_r4"/>
    <property type="match status" value="1"/>
</dbReference>
<dbReference type="Proteomes" id="UP000831782">
    <property type="component" value="Chromosome"/>
</dbReference>
<gene>
    <name evidence="9" type="ORF">MUN88_04575</name>
</gene>
<feature type="domain" description="RNA polymerase sigma-70 region 2" evidence="7">
    <location>
        <begin position="23"/>
        <end position="90"/>
    </location>
</feature>
<evidence type="ECO:0000313" key="9">
    <source>
        <dbReference type="EMBL" id="UOQ49385.1"/>
    </source>
</evidence>
<evidence type="ECO:0000259" key="8">
    <source>
        <dbReference type="Pfam" id="PF08281"/>
    </source>
</evidence>
<name>A0ABY4EZK2_9BACI</name>
<evidence type="ECO:0000256" key="3">
    <source>
        <dbReference type="ARBA" id="ARBA00023082"/>
    </source>
</evidence>
<dbReference type="InterPro" id="IPR013325">
    <property type="entry name" value="RNA_pol_sigma_r2"/>
</dbReference>
<dbReference type="PANTHER" id="PTHR43133">
    <property type="entry name" value="RNA POLYMERASE ECF-TYPE SIGMA FACTO"/>
    <property type="match status" value="1"/>
</dbReference>
<dbReference type="NCBIfam" id="TIGR02937">
    <property type="entry name" value="sigma70-ECF"/>
    <property type="match status" value="1"/>
</dbReference>
<accession>A0ABY4EZK2</accession>
<dbReference type="InterPro" id="IPR013249">
    <property type="entry name" value="RNA_pol_sigma70_r4_t2"/>
</dbReference>
<proteinExistence type="inferred from homology"/>
<evidence type="ECO:0000256" key="6">
    <source>
        <dbReference type="RuleBase" id="RU000716"/>
    </source>
</evidence>
<evidence type="ECO:0000313" key="10">
    <source>
        <dbReference type="Proteomes" id="UP000831782"/>
    </source>
</evidence>
<sequence length="189" mass="22492">MNEQDVTWYQNIQNGDQRALEALYDKYEKLLFSFVYKMTQNREVTEEVVQDVFLKIWTKKGMYDPSKGKFSSWLLTISRYTAIDFMRKKKDSKDFSLEERDATHVDDTSLEEEVEWKEDTKQIKQAMKQLKKDQQKVIILFYFKALSQQKIADQLGIPLGTVKGRIRLALKHLKEKLHMLEEKRGDINE</sequence>
<dbReference type="InterPro" id="IPR039425">
    <property type="entry name" value="RNA_pol_sigma-70-like"/>
</dbReference>
<dbReference type="PROSITE" id="PS01063">
    <property type="entry name" value="SIGMA70_ECF"/>
    <property type="match status" value="1"/>
</dbReference>
<dbReference type="Pfam" id="PF04542">
    <property type="entry name" value="Sigma70_r2"/>
    <property type="match status" value="1"/>
</dbReference>
<dbReference type="PANTHER" id="PTHR43133:SF62">
    <property type="entry name" value="RNA POLYMERASE SIGMA FACTOR SIGZ"/>
    <property type="match status" value="1"/>
</dbReference>
<keyword evidence="5 6" id="KW-0804">Transcription</keyword>
<evidence type="ECO:0000259" key="7">
    <source>
        <dbReference type="Pfam" id="PF04542"/>
    </source>
</evidence>
<dbReference type="InterPro" id="IPR013324">
    <property type="entry name" value="RNA_pol_sigma_r3/r4-like"/>
</dbReference>
<evidence type="ECO:0000256" key="4">
    <source>
        <dbReference type="ARBA" id="ARBA00023125"/>
    </source>
</evidence>
<keyword evidence="4 6" id="KW-0238">DNA-binding</keyword>
<dbReference type="InterPro" id="IPR000838">
    <property type="entry name" value="RNA_pol_sigma70_ECF_CS"/>
</dbReference>
<dbReference type="InterPro" id="IPR036388">
    <property type="entry name" value="WH-like_DNA-bd_sf"/>
</dbReference>
<keyword evidence="3 6" id="KW-0731">Sigma factor</keyword>
<evidence type="ECO:0000256" key="2">
    <source>
        <dbReference type="ARBA" id="ARBA00023015"/>
    </source>
</evidence>
<dbReference type="RefSeq" id="WP_244721384.1">
    <property type="nucleotide sequence ID" value="NZ_CP095072.1"/>
</dbReference>
<dbReference type="EMBL" id="CP095072">
    <property type="protein sequence ID" value="UOQ49385.1"/>
    <property type="molecule type" value="Genomic_DNA"/>
</dbReference>
<dbReference type="SUPFAM" id="SSF88946">
    <property type="entry name" value="Sigma2 domain of RNA polymerase sigma factors"/>
    <property type="match status" value="1"/>
</dbReference>
<dbReference type="Pfam" id="PF08281">
    <property type="entry name" value="Sigma70_r4_2"/>
    <property type="match status" value="1"/>
</dbReference>